<dbReference type="PANTHER" id="PTHR33931:SF2">
    <property type="entry name" value="HOLIN-LIKE PROTEIN CIDA"/>
    <property type="match status" value="1"/>
</dbReference>
<dbReference type="Pfam" id="PF03788">
    <property type="entry name" value="LrgA"/>
    <property type="match status" value="1"/>
</dbReference>
<reference evidence="7 8" key="1">
    <citation type="submission" date="2020-10" db="EMBL/GenBank/DDBJ databases">
        <title>Draft genome of Ramlibacter aquaticus LMG 30558.</title>
        <authorList>
            <person name="Props R."/>
        </authorList>
    </citation>
    <scope>NUCLEOTIDE SEQUENCE [LARGE SCALE GENOMIC DNA]</scope>
    <source>
        <strain evidence="7 8">LMG 30558</strain>
    </source>
</reference>
<evidence type="ECO:0000256" key="4">
    <source>
        <dbReference type="ARBA" id="ARBA00022989"/>
    </source>
</evidence>
<feature type="transmembrane region" description="Helical" evidence="6">
    <location>
        <begin position="27"/>
        <end position="45"/>
    </location>
</feature>
<keyword evidence="8" id="KW-1185">Reference proteome</keyword>
<evidence type="ECO:0000256" key="1">
    <source>
        <dbReference type="ARBA" id="ARBA00004651"/>
    </source>
</evidence>
<dbReference type="EMBL" id="JADDOJ010000064">
    <property type="protein sequence ID" value="MBE7941787.1"/>
    <property type="molecule type" value="Genomic_DNA"/>
</dbReference>
<evidence type="ECO:0000256" key="6">
    <source>
        <dbReference type="SAM" id="Phobius"/>
    </source>
</evidence>
<keyword evidence="2" id="KW-1003">Cell membrane</keyword>
<dbReference type="InterPro" id="IPR005538">
    <property type="entry name" value="LrgA/CidA"/>
</dbReference>
<dbReference type="PANTHER" id="PTHR33931">
    <property type="entry name" value="HOLIN-LIKE PROTEIN CIDA-RELATED"/>
    <property type="match status" value="1"/>
</dbReference>
<keyword evidence="3 6" id="KW-0812">Transmembrane</keyword>
<dbReference type="RefSeq" id="WP_193781350.1">
    <property type="nucleotide sequence ID" value="NZ_JADDOJ010000064.1"/>
</dbReference>
<evidence type="ECO:0000256" key="5">
    <source>
        <dbReference type="ARBA" id="ARBA00023136"/>
    </source>
</evidence>
<keyword evidence="4 6" id="KW-1133">Transmembrane helix</keyword>
<evidence type="ECO:0000313" key="7">
    <source>
        <dbReference type="EMBL" id="MBE7941787.1"/>
    </source>
</evidence>
<evidence type="ECO:0000313" key="8">
    <source>
        <dbReference type="Proteomes" id="UP000715965"/>
    </source>
</evidence>
<comment type="subcellular location">
    <subcellularLocation>
        <location evidence="1">Cell membrane</location>
        <topology evidence="1">Multi-pass membrane protein</topology>
    </subcellularLocation>
</comment>
<evidence type="ECO:0000256" key="2">
    <source>
        <dbReference type="ARBA" id="ARBA00022475"/>
    </source>
</evidence>
<name>A0ABR9SHF2_9BURK</name>
<accession>A0ABR9SHF2</accession>
<comment type="caution">
    <text evidence="7">The sequence shown here is derived from an EMBL/GenBank/DDBJ whole genome shotgun (WGS) entry which is preliminary data.</text>
</comment>
<protein>
    <submittedName>
        <fullName evidence="7">CidA/LrgA family protein</fullName>
    </submittedName>
</protein>
<dbReference type="Proteomes" id="UP000715965">
    <property type="component" value="Unassembled WGS sequence"/>
</dbReference>
<sequence length="131" mass="13619">MEALTGFAWLLALQAVGELLSRGLALPIPGPVVGMLLLFLALGSARVRTPVAACAGFLLAHLSLLFVPIAVGVMAYLPLLAQYGLRLALVIVLSTWAGMAVSARLFLWLHADAAAQPDPVAPVEAGDAPLR</sequence>
<feature type="transmembrane region" description="Helical" evidence="6">
    <location>
        <begin position="83"/>
        <end position="107"/>
    </location>
</feature>
<proteinExistence type="predicted"/>
<gene>
    <name evidence="7" type="ORF">IM725_14495</name>
</gene>
<keyword evidence="5 6" id="KW-0472">Membrane</keyword>
<organism evidence="7 8">
    <name type="scientific">Ramlibacter aquaticus</name>
    <dbReference type="NCBI Taxonomy" id="2780094"/>
    <lineage>
        <taxon>Bacteria</taxon>
        <taxon>Pseudomonadati</taxon>
        <taxon>Pseudomonadota</taxon>
        <taxon>Betaproteobacteria</taxon>
        <taxon>Burkholderiales</taxon>
        <taxon>Comamonadaceae</taxon>
        <taxon>Ramlibacter</taxon>
    </lineage>
</organism>
<feature type="transmembrane region" description="Helical" evidence="6">
    <location>
        <begin position="57"/>
        <end position="77"/>
    </location>
</feature>
<evidence type="ECO:0000256" key="3">
    <source>
        <dbReference type="ARBA" id="ARBA00022692"/>
    </source>
</evidence>